<organism evidence="1 2">
    <name type="scientific">Diabrotica balteata</name>
    <name type="common">Banded cucumber beetle</name>
    <dbReference type="NCBI Taxonomy" id="107213"/>
    <lineage>
        <taxon>Eukaryota</taxon>
        <taxon>Metazoa</taxon>
        <taxon>Ecdysozoa</taxon>
        <taxon>Arthropoda</taxon>
        <taxon>Hexapoda</taxon>
        <taxon>Insecta</taxon>
        <taxon>Pterygota</taxon>
        <taxon>Neoptera</taxon>
        <taxon>Endopterygota</taxon>
        <taxon>Coleoptera</taxon>
        <taxon>Polyphaga</taxon>
        <taxon>Cucujiformia</taxon>
        <taxon>Chrysomeloidea</taxon>
        <taxon>Chrysomelidae</taxon>
        <taxon>Galerucinae</taxon>
        <taxon>Diabroticina</taxon>
        <taxon>Diabroticites</taxon>
        <taxon>Diabrotica</taxon>
    </lineage>
</organism>
<accession>A0A9N9STL1</accession>
<dbReference type="EMBL" id="OU898277">
    <property type="protein sequence ID" value="CAG9829125.1"/>
    <property type="molecule type" value="Genomic_DNA"/>
</dbReference>
<protein>
    <submittedName>
        <fullName evidence="1">Uncharacterized protein</fullName>
    </submittedName>
</protein>
<sequence>MVNLLCPFKQYYKQNTKSERNKITQHKTKRYKLHLLFEPSNKHLFEARLEKKLNEVKRNIDIEQEYNNLKTIIKQIAYEVLGAENNDKKHHKPP</sequence>
<keyword evidence="2" id="KW-1185">Reference proteome</keyword>
<dbReference type="AlphaFoldDB" id="A0A9N9STL1"/>
<gene>
    <name evidence="1" type="ORF">DIABBA_LOCUS2979</name>
</gene>
<proteinExistence type="predicted"/>
<name>A0A9N9STL1_DIABA</name>
<dbReference type="Proteomes" id="UP001153709">
    <property type="component" value="Chromosome 2"/>
</dbReference>
<dbReference type="OrthoDB" id="410542at2759"/>
<evidence type="ECO:0000313" key="1">
    <source>
        <dbReference type="EMBL" id="CAG9829125.1"/>
    </source>
</evidence>
<reference evidence="1" key="1">
    <citation type="submission" date="2022-01" db="EMBL/GenBank/DDBJ databases">
        <authorList>
            <person name="King R."/>
        </authorList>
    </citation>
    <scope>NUCLEOTIDE SEQUENCE</scope>
</reference>
<evidence type="ECO:0000313" key="2">
    <source>
        <dbReference type="Proteomes" id="UP001153709"/>
    </source>
</evidence>